<sequence length="77" mass="8160">MTKLRGGIPTLAGWSTNMKEFIFLCLLASSPSDAIVPQPVGIRLASDDIAHGGGCRKSSPPGQCCHMDRKAGKVHCH</sequence>
<gene>
    <name evidence="1" type="ORF">LNKW23_14890</name>
</gene>
<organism evidence="1 2">
    <name type="scientific">Paralimibaculum aggregatum</name>
    <dbReference type="NCBI Taxonomy" id="3036245"/>
    <lineage>
        <taxon>Bacteria</taxon>
        <taxon>Pseudomonadati</taxon>
        <taxon>Pseudomonadota</taxon>
        <taxon>Alphaproteobacteria</taxon>
        <taxon>Rhodobacterales</taxon>
        <taxon>Paracoccaceae</taxon>
        <taxon>Paralimibaculum</taxon>
    </lineage>
</organism>
<evidence type="ECO:0000313" key="1">
    <source>
        <dbReference type="EMBL" id="GMG82276.1"/>
    </source>
</evidence>
<keyword evidence="2" id="KW-1185">Reference proteome</keyword>
<dbReference type="RefSeq" id="WP_285671039.1">
    <property type="nucleotide sequence ID" value="NZ_BSYI01000009.1"/>
</dbReference>
<evidence type="ECO:0000313" key="2">
    <source>
        <dbReference type="Proteomes" id="UP001239909"/>
    </source>
</evidence>
<proteinExistence type="predicted"/>
<protein>
    <submittedName>
        <fullName evidence="1">Uncharacterized protein</fullName>
    </submittedName>
</protein>
<reference evidence="1 2" key="1">
    <citation type="submission" date="2023-04" db="EMBL/GenBank/DDBJ databases">
        <title>Marinoamorphus aggregata gen. nov., sp. Nov., isolate from tissue of brittle star Ophioplocus japonicus.</title>
        <authorList>
            <person name="Kawano K."/>
            <person name="Sawayama S."/>
            <person name="Nakagawa S."/>
        </authorList>
    </citation>
    <scope>NUCLEOTIDE SEQUENCE [LARGE SCALE GENOMIC DNA]</scope>
    <source>
        <strain evidence="1 2">NKW23</strain>
    </source>
</reference>
<dbReference type="Proteomes" id="UP001239909">
    <property type="component" value="Unassembled WGS sequence"/>
</dbReference>
<accession>A0ABQ6LG27</accession>
<comment type="caution">
    <text evidence="1">The sequence shown here is derived from an EMBL/GenBank/DDBJ whole genome shotgun (WGS) entry which is preliminary data.</text>
</comment>
<name>A0ABQ6LG27_9RHOB</name>
<dbReference type="EMBL" id="BSYI01000009">
    <property type="protein sequence ID" value="GMG82276.1"/>
    <property type="molecule type" value="Genomic_DNA"/>
</dbReference>